<dbReference type="EMBL" id="JACHMG010000001">
    <property type="protein sequence ID" value="MBB4686328.1"/>
    <property type="molecule type" value="Genomic_DNA"/>
</dbReference>
<comment type="caution">
    <text evidence="2">The sequence shown here is derived from an EMBL/GenBank/DDBJ whole genome shotgun (WGS) entry which is preliminary data.</text>
</comment>
<gene>
    <name evidence="2" type="ORF">BJY18_003813</name>
</gene>
<dbReference type="InterPro" id="IPR029442">
    <property type="entry name" value="GyrI-like"/>
</dbReference>
<dbReference type="Gene3D" id="3.20.80.10">
    <property type="entry name" value="Regulatory factor, effector binding domain"/>
    <property type="match status" value="1"/>
</dbReference>
<keyword evidence="3" id="KW-1185">Reference proteome</keyword>
<evidence type="ECO:0000259" key="1">
    <source>
        <dbReference type="Pfam" id="PF06445"/>
    </source>
</evidence>
<evidence type="ECO:0000313" key="3">
    <source>
        <dbReference type="Proteomes" id="UP000581769"/>
    </source>
</evidence>
<dbReference type="SUPFAM" id="SSF55136">
    <property type="entry name" value="Probable bacterial effector-binding domain"/>
    <property type="match status" value="1"/>
</dbReference>
<dbReference type="InterPro" id="IPR011256">
    <property type="entry name" value="Reg_factor_effector_dom_sf"/>
</dbReference>
<organism evidence="2 3">
    <name type="scientific">Amycolatopsis jiangsuensis</name>
    <dbReference type="NCBI Taxonomy" id="1181879"/>
    <lineage>
        <taxon>Bacteria</taxon>
        <taxon>Bacillati</taxon>
        <taxon>Actinomycetota</taxon>
        <taxon>Actinomycetes</taxon>
        <taxon>Pseudonocardiales</taxon>
        <taxon>Pseudonocardiaceae</taxon>
        <taxon>Amycolatopsis</taxon>
    </lineage>
</organism>
<dbReference type="Pfam" id="PF06445">
    <property type="entry name" value="GyrI-like"/>
    <property type="match status" value="1"/>
</dbReference>
<feature type="domain" description="GyrI-like small molecule binding" evidence="1">
    <location>
        <begin position="32"/>
        <end position="167"/>
    </location>
</feature>
<reference evidence="2 3" key="1">
    <citation type="submission" date="2020-08" db="EMBL/GenBank/DDBJ databases">
        <title>Sequencing the genomes of 1000 actinobacteria strains.</title>
        <authorList>
            <person name="Klenk H.-P."/>
        </authorList>
    </citation>
    <scope>NUCLEOTIDE SEQUENCE [LARGE SCALE GENOMIC DNA]</scope>
    <source>
        <strain evidence="2 3">DSM 45859</strain>
    </source>
</reference>
<evidence type="ECO:0000313" key="2">
    <source>
        <dbReference type="EMBL" id="MBB4686328.1"/>
    </source>
</evidence>
<sequence>MTLPAAGDEPATATIGAATFLSTTGQGVPGTDEFYAAKAKLGAAAGQLGHSGPIEILYWFEPEHGDVGIADFYWTVPLEHLRWRMLVHVPDDITLPAELAAALTDAGLFLFPYKEGKVVQVMHHGPFAGEDETMKRLGAYADAHGLRRRGPHHEIHLDTFDRTTPQDHFRTILRDPVT</sequence>
<protein>
    <recommendedName>
        <fullName evidence="1">GyrI-like small molecule binding domain-containing protein</fullName>
    </recommendedName>
</protein>
<proteinExistence type="predicted"/>
<accession>A0A840IYV9</accession>
<name>A0A840IYV9_9PSEU</name>
<dbReference type="Proteomes" id="UP000581769">
    <property type="component" value="Unassembled WGS sequence"/>
</dbReference>
<dbReference type="AlphaFoldDB" id="A0A840IYV9"/>
<dbReference type="RefSeq" id="WP_184781214.1">
    <property type="nucleotide sequence ID" value="NZ_JACHMG010000001.1"/>
</dbReference>